<evidence type="ECO:0000256" key="1">
    <source>
        <dbReference type="SAM" id="Phobius"/>
    </source>
</evidence>
<feature type="domain" description="EamA" evidence="2">
    <location>
        <begin position="14"/>
        <end position="145"/>
    </location>
</feature>
<feature type="transmembrane region" description="Helical" evidence="1">
    <location>
        <begin position="12"/>
        <end position="30"/>
    </location>
</feature>
<accession>A0A8G2EX21</accession>
<keyword evidence="1" id="KW-0812">Transmembrane</keyword>
<feature type="transmembrane region" description="Helical" evidence="1">
    <location>
        <begin position="156"/>
        <end position="176"/>
    </location>
</feature>
<dbReference type="EMBL" id="FNBW01000009">
    <property type="protein sequence ID" value="SDG04037.1"/>
    <property type="molecule type" value="Genomic_DNA"/>
</dbReference>
<evidence type="ECO:0000313" key="3">
    <source>
        <dbReference type="EMBL" id="SDG04037.1"/>
    </source>
</evidence>
<reference evidence="3 4" key="1">
    <citation type="submission" date="2016-10" db="EMBL/GenBank/DDBJ databases">
        <authorList>
            <person name="Varghese N."/>
            <person name="Submissions S."/>
        </authorList>
    </citation>
    <scope>NUCLEOTIDE SEQUENCE [LARGE SCALE GENOMIC DNA]</scope>
    <source>
        <strain evidence="3 4">DSM 18839</strain>
    </source>
</reference>
<keyword evidence="1" id="KW-0472">Membrane</keyword>
<evidence type="ECO:0000259" key="2">
    <source>
        <dbReference type="Pfam" id="PF00892"/>
    </source>
</evidence>
<name>A0A8G2EX21_9PROT</name>
<feature type="transmembrane region" description="Helical" evidence="1">
    <location>
        <begin position="279"/>
        <end position="296"/>
    </location>
</feature>
<gene>
    <name evidence="3" type="ORF">SAMN05660686_03161</name>
</gene>
<keyword evidence="1" id="KW-1133">Transmembrane helix</keyword>
<dbReference type="SUPFAM" id="SSF103481">
    <property type="entry name" value="Multidrug resistance efflux transporter EmrE"/>
    <property type="match status" value="2"/>
</dbReference>
<sequence length="297" mass="31557">MTDVAGVPFDYMPLILATTASLMFAIGAQWQNIGLATVDGRTGAMVSITAAAATLWLFAPFFMDWHYWLEPAMLIFAAIGLFRPAVSANLAVAGMKFLGPTLVSTLACTSPLFGTVMGVLILGEMFTWPLAIGTGGIMAAVLLLSKRGKVKVDWPFWALFLPIGAAFLRALGHVLSKIGMEAGIPDPYFASIVGFTVSAILTWSVRGVRREPVVVNWRAPGVKWFALGGATTSAAIICLNTGLLRGDLVVIAPIVATSPIFTMLLSALVFRRERLTGKVVIATFIVVGSVIVIALGR</sequence>
<dbReference type="GO" id="GO:0016020">
    <property type="term" value="C:membrane"/>
    <property type="evidence" value="ECO:0007669"/>
    <property type="project" value="InterPro"/>
</dbReference>
<feature type="transmembrane region" description="Helical" evidence="1">
    <location>
        <begin position="126"/>
        <end position="144"/>
    </location>
</feature>
<feature type="domain" description="EamA" evidence="2">
    <location>
        <begin position="157"/>
        <end position="294"/>
    </location>
</feature>
<feature type="transmembrane region" description="Helical" evidence="1">
    <location>
        <begin position="188"/>
        <end position="205"/>
    </location>
</feature>
<dbReference type="RefSeq" id="WP_093151658.1">
    <property type="nucleotide sequence ID" value="NZ_FNBW01000009.1"/>
</dbReference>
<proteinExistence type="predicted"/>
<protein>
    <submittedName>
        <fullName evidence="3">Uncharacterized membrane protein</fullName>
    </submittedName>
</protein>
<dbReference type="Proteomes" id="UP000198615">
    <property type="component" value="Unassembled WGS sequence"/>
</dbReference>
<keyword evidence="4" id="KW-1185">Reference proteome</keyword>
<feature type="transmembrane region" description="Helical" evidence="1">
    <location>
        <begin position="42"/>
        <end position="59"/>
    </location>
</feature>
<comment type="caution">
    <text evidence="3">The sequence shown here is derived from an EMBL/GenBank/DDBJ whole genome shotgun (WGS) entry which is preliminary data.</text>
</comment>
<feature type="transmembrane region" description="Helical" evidence="1">
    <location>
        <begin position="250"/>
        <end position="270"/>
    </location>
</feature>
<dbReference type="InterPro" id="IPR000620">
    <property type="entry name" value="EamA_dom"/>
</dbReference>
<feature type="transmembrane region" description="Helical" evidence="1">
    <location>
        <begin position="97"/>
        <end position="120"/>
    </location>
</feature>
<dbReference type="AlphaFoldDB" id="A0A8G2EX21"/>
<dbReference type="InterPro" id="IPR037185">
    <property type="entry name" value="EmrE-like"/>
</dbReference>
<feature type="transmembrane region" description="Helical" evidence="1">
    <location>
        <begin position="65"/>
        <end position="85"/>
    </location>
</feature>
<dbReference type="OrthoDB" id="7842999at2"/>
<dbReference type="Pfam" id="PF00892">
    <property type="entry name" value="EamA"/>
    <property type="match status" value="2"/>
</dbReference>
<feature type="transmembrane region" description="Helical" evidence="1">
    <location>
        <begin position="225"/>
        <end position="244"/>
    </location>
</feature>
<evidence type="ECO:0000313" key="4">
    <source>
        <dbReference type="Proteomes" id="UP000198615"/>
    </source>
</evidence>
<organism evidence="3 4">
    <name type="scientific">Thalassobaculum litoreum DSM 18839</name>
    <dbReference type="NCBI Taxonomy" id="1123362"/>
    <lineage>
        <taxon>Bacteria</taxon>
        <taxon>Pseudomonadati</taxon>
        <taxon>Pseudomonadota</taxon>
        <taxon>Alphaproteobacteria</taxon>
        <taxon>Rhodospirillales</taxon>
        <taxon>Thalassobaculaceae</taxon>
        <taxon>Thalassobaculum</taxon>
    </lineage>
</organism>